<dbReference type="AlphaFoldDB" id="A0A4R1AUN1"/>
<accession>A0A4R1AUN1</accession>
<keyword evidence="2" id="KW-1185">Reference proteome</keyword>
<dbReference type="OrthoDB" id="2903492at2"/>
<proteinExistence type="predicted"/>
<dbReference type="EMBL" id="SJTH01000084">
    <property type="protein sequence ID" value="TCJ01081.1"/>
    <property type="molecule type" value="Genomic_DNA"/>
</dbReference>
<evidence type="ECO:0000313" key="1">
    <source>
        <dbReference type="EMBL" id="TCJ01081.1"/>
    </source>
</evidence>
<comment type="caution">
    <text evidence="1">The sequence shown here is derived from an EMBL/GenBank/DDBJ whole genome shotgun (WGS) entry which is preliminary data.</text>
</comment>
<dbReference type="Proteomes" id="UP000293846">
    <property type="component" value="Unassembled WGS sequence"/>
</dbReference>
<gene>
    <name evidence="1" type="ORF">E0Y62_25785</name>
</gene>
<protein>
    <submittedName>
        <fullName evidence="1">Uncharacterized protein</fullName>
    </submittedName>
</protein>
<organism evidence="1 2">
    <name type="scientific">Cytobacillus praedii</name>
    <dbReference type="NCBI Taxonomy" id="1742358"/>
    <lineage>
        <taxon>Bacteria</taxon>
        <taxon>Bacillati</taxon>
        <taxon>Bacillota</taxon>
        <taxon>Bacilli</taxon>
        <taxon>Bacillales</taxon>
        <taxon>Bacillaceae</taxon>
        <taxon>Cytobacillus</taxon>
    </lineage>
</organism>
<name>A0A4R1AUN1_9BACI</name>
<dbReference type="RefSeq" id="WP_131239336.1">
    <property type="nucleotide sequence ID" value="NZ_SJTH01000084.1"/>
</dbReference>
<evidence type="ECO:0000313" key="2">
    <source>
        <dbReference type="Proteomes" id="UP000293846"/>
    </source>
</evidence>
<reference evidence="1 2" key="1">
    <citation type="submission" date="2019-03" db="EMBL/GenBank/DDBJ databases">
        <authorList>
            <person name="Jensen L."/>
            <person name="Storgaard J."/>
            <person name="Sulaj E."/>
            <person name="Schramm A."/>
            <person name="Marshall I.P.G."/>
        </authorList>
    </citation>
    <scope>NUCLEOTIDE SEQUENCE [LARGE SCALE GENOMIC DNA]</scope>
    <source>
        <strain evidence="1 2">2017H2G3</strain>
    </source>
</reference>
<sequence>MIKVILTKSDGNQEIESVYSYCSRLSKRNNAVLYLLESYLSKKLLYEPELAEIRDIILTVSADISKLHNHLHVECGDVNEEF</sequence>